<accession>A0ABN2L9E9</accession>
<comment type="caution">
    <text evidence="2">The sequence shown here is derived from an EMBL/GenBank/DDBJ whole genome shotgun (WGS) entry which is preliminary data.</text>
</comment>
<reference evidence="2 3" key="1">
    <citation type="journal article" date="2019" name="Int. J. Syst. Evol. Microbiol.">
        <title>The Global Catalogue of Microorganisms (GCM) 10K type strain sequencing project: providing services to taxonomists for standard genome sequencing and annotation.</title>
        <authorList>
            <consortium name="The Broad Institute Genomics Platform"/>
            <consortium name="The Broad Institute Genome Sequencing Center for Infectious Disease"/>
            <person name="Wu L."/>
            <person name="Ma J."/>
        </authorList>
    </citation>
    <scope>NUCLEOTIDE SEQUENCE [LARGE SCALE GENOMIC DNA]</scope>
    <source>
        <strain evidence="2 3">JCM 14736</strain>
    </source>
</reference>
<feature type="transmembrane region" description="Helical" evidence="1">
    <location>
        <begin position="63"/>
        <end position="83"/>
    </location>
</feature>
<organism evidence="2 3">
    <name type="scientific">Leucobacter iarius</name>
    <dbReference type="NCBI Taxonomy" id="333963"/>
    <lineage>
        <taxon>Bacteria</taxon>
        <taxon>Bacillati</taxon>
        <taxon>Actinomycetota</taxon>
        <taxon>Actinomycetes</taxon>
        <taxon>Micrococcales</taxon>
        <taxon>Microbacteriaceae</taxon>
        <taxon>Leucobacter</taxon>
    </lineage>
</organism>
<keyword evidence="1" id="KW-0812">Transmembrane</keyword>
<dbReference type="EMBL" id="BAAAOB010000001">
    <property type="protein sequence ID" value="GAA1777745.1"/>
    <property type="molecule type" value="Genomic_DNA"/>
</dbReference>
<gene>
    <name evidence="2" type="ORF">GCM10009768_02860</name>
</gene>
<proteinExistence type="predicted"/>
<keyword evidence="3" id="KW-1185">Reference proteome</keyword>
<evidence type="ECO:0008006" key="4">
    <source>
        <dbReference type="Google" id="ProtNLM"/>
    </source>
</evidence>
<keyword evidence="1" id="KW-1133">Transmembrane helix</keyword>
<name>A0ABN2L9E9_9MICO</name>
<sequence>MLAPSPTLPELREYRRGAGVPWHRGVAVLATGSLLGVALVVCVAILIARAIDPVGIPPLARSALLLVPLSWTLLILGGFAWWLRWRLRDVRLRRFARANGLGFVDRAASGTLDWRVARAGLGFPKNMVNVERAAVLGDGIVLARNQPVTKPGGGSGFRRPFAFAQLDLPRAVPHIVLKNRRSRVLALAGLGLGNRVVLSLEGDFDRHFTLFCPAGYERDALEIFTPDVMAALIDVANDCEVELVDDHLLLYFRFGLPLWRAETMERVQAALALLGDRFARQAGGYRDERSARSYDAVGGAGPIALAGRRTTSGTGVPAAAVVATAAVLLLSAVATALSVLVLPGL</sequence>
<evidence type="ECO:0000313" key="2">
    <source>
        <dbReference type="EMBL" id="GAA1777745.1"/>
    </source>
</evidence>
<evidence type="ECO:0000313" key="3">
    <source>
        <dbReference type="Proteomes" id="UP001500851"/>
    </source>
</evidence>
<evidence type="ECO:0000256" key="1">
    <source>
        <dbReference type="SAM" id="Phobius"/>
    </source>
</evidence>
<dbReference type="RefSeq" id="WP_344028395.1">
    <property type="nucleotide sequence ID" value="NZ_BAAAOB010000001.1"/>
</dbReference>
<protein>
    <recommendedName>
        <fullName evidence="4">DUF3137 domain-containing protein</fullName>
    </recommendedName>
</protein>
<feature type="transmembrane region" description="Helical" evidence="1">
    <location>
        <begin position="25"/>
        <end position="51"/>
    </location>
</feature>
<feature type="transmembrane region" description="Helical" evidence="1">
    <location>
        <begin position="318"/>
        <end position="342"/>
    </location>
</feature>
<keyword evidence="1" id="KW-0472">Membrane</keyword>
<dbReference type="Proteomes" id="UP001500851">
    <property type="component" value="Unassembled WGS sequence"/>
</dbReference>